<dbReference type="Proteomes" id="UP001431209">
    <property type="component" value="Unassembled WGS sequence"/>
</dbReference>
<dbReference type="AlphaFoldDB" id="A0AAW2Z2R9"/>
<evidence type="ECO:0000313" key="1">
    <source>
        <dbReference type="EMBL" id="KAL0483066.1"/>
    </source>
</evidence>
<comment type="caution">
    <text evidence="1">The sequence shown here is derived from an EMBL/GenBank/DDBJ whole genome shotgun (WGS) entry which is preliminary data.</text>
</comment>
<sequence>MNTQIHSMHNDPEYKHILEELKLLSQTQLEQKISQSIAMGQTLQLVEEQEIIESEKLGVMNFIENMKIQN</sequence>
<accession>A0AAW2Z2R9</accession>
<keyword evidence="2" id="KW-1185">Reference proteome</keyword>
<dbReference type="EMBL" id="JAOPGA020000927">
    <property type="protein sequence ID" value="KAL0483066.1"/>
    <property type="molecule type" value="Genomic_DNA"/>
</dbReference>
<keyword evidence="1" id="KW-0648">Protein biosynthesis</keyword>
<reference evidence="1 2" key="1">
    <citation type="submission" date="2024-03" db="EMBL/GenBank/DDBJ databases">
        <title>The Acrasis kona genome and developmental transcriptomes reveal deep origins of eukaryotic multicellular pathways.</title>
        <authorList>
            <person name="Sheikh S."/>
            <person name="Fu C.-J."/>
            <person name="Brown M.W."/>
            <person name="Baldauf S.L."/>
        </authorList>
    </citation>
    <scope>NUCLEOTIDE SEQUENCE [LARGE SCALE GENOMIC DNA]</scope>
    <source>
        <strain evidence="1 2">ATCC MYA-3509</strain>
    </source>
</reference>
<name>A0AAW2Z2R9_9EUKA</name>
<gene>
    <name evidence="1" type="ORF">AKO1_014993</name>
</gene>
<proteinExistence type="predicted"/>
<evidence type="ECO:0000313" key="2">
    <source>
        <dbReference type="Proteomes" id="UP001431209"/>
    </source>
</evidence>
<organism evidence="1 2">
    <name type="scientific">Acrasis kona</name>
    <dbReference type="NCBI Taxonomy" id="1008807"/>
    <lineage>
        <taxon>Eukaryota</taxon>
        <taxon>Discoba</taxon>
        <taxon>Heterolobosea</taxon>
        <taxon>Tetramitia</taxon>
        <taxon>Eutetramitia</taxon>
        <taxon>Acrasidae</taxon>
        <taxon>Acrasis</taxon>
    </lineage>
</organism>
<dbReference type="GO" id="GO:0003746">
    <property type="term" value="F:translation elongation factor activity"/>
    <property type="evidence" value="ECO:0007669"/>
    <property type="project" value="UniProtKB-KW"/>
</dbReference>
<keyword evidence="1" id="KW-0251">Elongation factor</keyword>
<protein>
    <submittedName>
        <fullName evidence="1">Elongation factor P</fullName>
    </submittedName>
</protein>